<sequence length="60" mass="6722">NLDQESGLYNGTQLQVTQLMRTSLAGYIVMGLFKGGSVSIPRIRLTLTKDEHISLLFMHQ</sequence>
<dbReference type="OrthoDB" id="1930718at2759"/>
<organism evidence="2 3">
    <name type="scientific">Blyttiomyces helicus</name>
    <dbReference type="NCBI Taxonomy" id="388810"/>
    <lineage>
        <taxon>Eukaryota</taxon>
        <taxon>Fungi</taxon>
        <taxon>Fungi incertae sedis</taxon>
        <taxon>Chytridiomycota</taxon>
        <taxon>Chytridiomycota incertae sedis</taxon>
        <taxon>Chytridiomycetes</taxon>
        <taxon>Chytridiomycetes incertae sedis</taxon>
        <taxon>Blyttiomyces</taxon>
    </lineage>
</organism>
<dbReference type="Pfam" id="PF21530">
    <property type="entry name" value="Pif1_2B_dom"/>
    <property type="match status" value="1"/>
</dbReference>
<keyword evidence="3" id="KW-1185">Reference proteome</keyword>
<evidence type="ECO:0000313" key="3">
    <source>
        <dbReference type="Proteomes" id="UP000269721"/>
    </source>
</evidence>
<dbReference type="InterPro" id="IPR049163">
    <property type="entry name" value="Pif1-like_2B_dom"/>
</dbReference>
<feature type="non-terminal residue" evidence="2">
    <location>
        <position position="1"/>
    </location>
</feature>
<gene>
    <name evidence="2" type="ORF">BDK51DRAFT_19276</name>
</gene>
<dbReference type="Proteomes" id="UP000269721">
    <property type="component" value="Unassembled WGS sequence"/>
</dbReference>
<feature type="domain" description="DNA helicase Pif1-like 2B" evidence="1">
    <location>
        <begin position="1"/>
        <end position="19"/>
    </location>
</feature>
<accession>A0A4P9WTA1</accession>
<reference evidence="3" key="1">
    <citation type="journal article" date="2018" name="Nat. Microbiol.">
        <title>Leveraging single-cell genomics to expand the fungal tree of life.</title>
        <authorList>
            <person name="Ahrendt S.R."/>
            <person name="Quandt C.A."/>
            <person name="Ciobanu D."/>
            <person name="Clum A."/>
            <person name="Salamov A."/>
            <person name="Andreopoulos B."/>
            <person name="Cheng J.F."/>
            <person name="Woyke T."/>
            <person name="Pelin A."/>
            <person name="Henrissat B."/>
            <person name="Reynolds N.K."/>
            <person name="Benny G.L."/>
            <person name="Smith M.E."/>
            <person name="James T.Y."/>
            <person name="Grigoriev I.V."/>
        </authorList>
    </citation>
    <scope>NUCLEOTIDE SEQUENCE [LARGE SCALE GENOMIC DNA]</scope>
</reference>
<proteinExistence type="predicted"/>
<evidence type="ECO:0000313" key="2">
    <source>
        <dbReference type="EMBL" id="RKO94286.1"/>
    </source>
</evidence>
<evidence type="ECO:0000259" key="1">
    <source>
        <dbReference type="Pfam" id="PF21530"/>
    </source>
</evidence>
<protein>
    <recommendedName>
        <fullName evidence="1">DNA helicase Pif1-like 2B domain-containing protein</fullName>
    </recommendedName>
</protein>
<name>A0A4P9WTA1_9FUNG</name>
<dbReference type="AlphaFoldDB" id="A0A4P9WTA1"/>
<dbReference type="EMBL" id="KZ993947">
    <property type="protein sequence ID" value="RKO94286.1"/>
    <property type="molecule type" value="Genomic_DNA"/>
</dbReference>